<evidence type="ECO:0000313" key="1">
    <source>
        <dbReference type="Proteomes" id="UP000887578"/>
    </source>
</evidence>
<dbReference type="Proteomes" id="UP000887578">
    <property type="component" value="Unplaced"/>
</dbReference>
<reference evidence="2" key="1">
    <citation type="submission" date="2022-11" db="UniProtKB">
        <authorList>
            <consortium name="WormBaseParasite"/>
        </authorList>
    </citation>
    <scope>IDENTIFICATION</scope>
</reference>
<name>A0A914QN23_9BILA</name>
<keyword evidence="1" id="KW-1185">Reference proteome</keyword>
<dbReference type="WBParaSite" id="PDA_v2.g5182.t1">
    <property type="protein sequence ID" value="PDA_v2.g5182.t1"/>
    <property type="gene ID" value="PDA_v2.g5182"/>
</dbReference>
<accession>A0A914QN23</accession>
<proteinExistence type="predicted"/>
<sequence>MTEYYKHYNCDGNLDEFATFLRPAYGIAIHDLDDIPVTAKDFIKDFVKNVLGKKRYVDKMSRRFMKEGDKYIPTATTIRSKVSPIDATPWESFIELVQRMVKKDLVLQAVAIIKTAEDIHPVVTGLFFFAALVVESVGDKNYLNKMKDVVCLNFKITTGPKSFNDLCKVVDAFVLDQLKTVEETTEVNKKEDVVPSSQNSNAEIGETVLEEPTIVHEIMKAGDKEEIVPPNPVIHHIGVPNGDQTIDSQIPESSSKEESMAFERFLKSANIAFIDKETTVTFESGAALSFTDSGALNTNEVYQWIASGVKTVKFDPTARHSKLLKAIINFGSKLFHMCL</sequence>
<organism evidence="1 2">
    <name type="scientific">Panagrolaimus davidi</name>
    <dbReference type="NCBI Taxonomy" id="227884"/>
    <lineage>
        <taxon>Eukaryota</taxon>
        <taxon>Metazoa</taxon>
        <taxon>Ecdysozoa</taxon>
        <taxon>Nematoda</taxon>
        <taxon>Chromadorea</taxon>
        <taxon>Rhabditida</taxon>
        <taxon>Tylenchina</taxon>
        <taxon>Panagrolaimomorpha</taxon>
        <taxon>Panagrolaimoidea</taxon>
        <taxon>Panagrolaimidae</taxon>
        <taxon>Panagrolaimus</taxon>
    </lineage>
</organism>
<protein>
    <submittedName>
        <fullName evidence="2">Uncharacterized protein</fullName>
    </submittedName>
</protein>
<evidence type="ECO:0000313" key="2">
    <source>
        <dbReference type="WBParaSite" id="PDA_v2.g5182.t1"/>
    </source>
</evidence>
<dbReference type="AlphaFoldDB" id="A0A914QN23"/>